<accession>A0ABM7VC31</accession>
<keyword evidence="2" id="KW-1185">Reference proteome</keyword>
<sequence length="132" mass="15374">MAVVGRNAMRHRCIFQSALNQNPKKTKIPKLFVQLRAFLLCLLWFKCPTWLEAFYKFYSPSETLELRVTLSSYRESPSRDNLHTQRNPFKTLKKQKSRNCLFSFGLSYYACFGSSVPLGSKLNSIVQARRLN</sequence>
<dbReference type="EMBL" id="AP025292">
    <property type="protein sequence ID" value="BDC98494.1"/>
    <property type="molecule type" value="Genomic_DNA"/>
</dbReference>
<gene>
    <name evidence="1" type="ORF">PEPS_07750</name>
</gene>
<name>A0ABM7VC31_9BACT</name>
<protein>
    <submittedName>
        <fullName evidence="1">Uncharacterized protein</fullName>
    </submittedName>
</protein>
<evidence type="ECO:0000313" key="2">
    <source>
        <dbReference type="Proteomes" id="UP001354989"/>
    </source>
</evidence>
<dbReference type="Proteomes" id="UP001354989">
    <property type="component" value="Chromosome"/>
</dbReference>
<evidence type="ECO:0000313" key="1">
    <source>
        <dbReference type="EMBL" id="BDC98494.1"/>
    </source>
</evidence>
<organism evidence="1 2">
    <name type="scientific">Persicobacter psychrovividus</name>
    <dbReference type="NCBI Taxonomy" id="387638"/>
    <lineage>
        <taxon>Bacteria</taxon>
        <taxon>Pseudomonadati</taxon>
        <taxon>Bacteroidota</taxon>
        <taxon>Cytophagia</taxon>
        <taxon>Cytophagales</taxon>
        <taxon>Persicobacteraceae</taxon>
        <taxon>Persicobacter</taxon>
    </lineage>
</organism>
<reference evidence="1 2" key="1">
    <citation type="submission" date="2021-12" db="EMBL/GenBank/DDBJ databases">
        <title>Genome sequencing of bacteria with rrn-lacking chromosome and rrn-plasmid.</title>
        <authorList>
            <person name="Anda M."/>
            <person name="Iwasaki W."/>
        </authorList>
    </citation>
    <scope>NUCLEOTIDE SEQUENCE [LARGE SCALE GENOMIC DNA]</scope>
    <source>
        <strain evidence="1 2">NBRC 101262</strain>
    </source>
</reference>
<proteinExistence type="predicted"/>